<evidence type="ECO:0000313" key="3">
    <source>
        <dbReference type="Proteomes" id="UP001071777"/>
    </source>
</evidence>
<dbReference type="Proteomes" id="UP001071777">
    <property type="component" value="Unassembled WGS sequence"/>
</dbReference>
<keyword evidence="3" id="KW-1185">Reference proteome</keyword>
<proteinExistence type="predicted"/>
<name>A0ABQ8PD83_9CRYT</name>
<protein>
    <submittedName>
        <fullName evidence="2">Uncharacterized protein</fullName>
    </submittedName>
</protein>
<accession>A0ABQ8PD83</accession>
<evidence type="ECO:0000313" key="2">
    <source>
        <dbReference type="EMBL" id="KAJ1614518.1"/>
    </source>
</evidence>
<dbReference type="EMBL" id="JAPCXB010000020">
    <property type="protein sequence ID" value="KAJ1614518.1"/>
    <property type="molecule type" value="Genomic_DNA"/>
</dbReference>
<sequence length="190" mass="20784">MIRAKLNALQLRCLVFAMGLFCVFLGPRGRAELAGDAQQVLLGAGSEMEQDSAVPGQGSLGGRPASDPGSGIIGSLSSLPEVIKAFQDDPNADFSARCQDYWSDHLKNLISKYKSSEQEFQTLGPVFQMEEIIRYLSGTTTNDNNTMVRVRLKYVFDSGSRRILGFDPVISCIPDLSRSSTQAKKQQLET</sequence>
<feature type="region of interest" description="Disordered" evidence="1">
    <location>
        <begin position="47"/>
        <end position="66"/>
    </location>
</feature>
<comment type="caution">
    <text evidence="2">The sequence shown here is derived from an EMBL/GenBank/DDBJ whole genome shotgun (WGS) entry which is preliminary data.</text>
</comment>
<organism evidence="2 3">
    <name type="scientific">Cryptosporidium canis</name>
    <dbReference type="NCBI Taxonomy" id="195482"/>
    <lineage>
        <taxon>Eukaryota</taxon>
        <taxon>Sar</taxon>
        <taxon>Alveolata</taxon>
        <taxon>Apicomplexa</taxon>
        <taxon>Conoidasida</taxon>
        <taxon>Coccidia</taxon>
        <taxon>Eucoccidiorida</taxon>
        <taxon>Eimeriorina</taxon>
        <taxon>Cryptosporidiidae</taxon>
        <taxon>Cryptosporidium</taxon>
    </lineage>
</organism>
<evidence type="ECO:0000256" key="1">
    <source>
        <dbReference type="SAM" id="MobiDB-lite"/>
    </source>
</evidence>
<reference evidence="2" key="1">
    <citation type="submission" date="2022-10" db="EMBL/GenBank/DDBJ databases">
        <title>Adaptive evolution leads to modifications in subtelomeric GC content in a zoonotic Cryptosporidium species.</title>
        <authorList>
            <person name="Li J."/>
            <person name="Feng Y."/>
            <person name="Xiao L."/>
        </authorList>
    </citation>
    <scope>NUCLEOTIDE SEQUENCE</scope>
    <source>
        <strain evidence="2">25894</strain>
    </source>
</reference>
<gene>
    <name evidence="2" type="ORF">OJ252_598</name>
</gene>